<proteinExistence type="predicted"/>
<organism evidence="2 3">
    <name type="scientific">Portunus trituberculatus</name>
    <name type="common">Swimming crab</name>
    <name type="synonym">Neptunus trituberculatus</name>
    <dbReference type="NCBI Taxonomy" id="210409"/>
    <lineage>
        <taxon>Eukaryota</taxon>
        <taxon>Metazoa</taxon>
        <taxon>Ecdysozoa</taxon>
        <taxon>Arthropoda</taxon>
        <taxon>Crustacea</taxon>
        <taxon>Multicrustacea</taxon>
        <taxon>Malacostraca</taxon>
        <taxon>Eumalacostraca</taxon>
        <taxon>Eucarida</taxon>
        <taxon>Decapoda</taxon>
        <taxon>Pleocyemata</taxon>
        <taxon>Brachyura</taxon>
        <taxon>Eubrachyura</taxon>
        <taxon>Portunoidea</taxon>
        <taxon>Portunidae</taxon>
        <taxon>Portuninae</taxon>
        <taxon>Portunus</taxon>
    </lineage>
</organism>
<dbReference type="AlphaFoldDB" id="A0A5B7E6N4"/>
<accession>A0A5B7E6N4</accession>
<sequence>MGISSFTCLHSADSARRYTIHKSVVLGGDPSGTTCSTGSRDRVERYHLSQIHDPRNRAKLENSKANLGTVLMPRSNGNLHGSAPSSDQPKIPRPGDREGKGGVVTHTDASST</sequence>
<comment type="caution">
    <text evidence="2">The sequence shown here is derived from an EMBL/GenBank/DDBJ whole genome shotgun (WGS) entry which is preliminary data.</text>
</comment>
<dbReference type="Proteomes" id="UP000324222">
    <property type="component" value="Unassembled WGS sequence"/>
</dbReference>
<protein>
    <submittedName>
        <fullName evidence="2">Uncharacterized protein</fullName>
    </submittedName>
</protein>
<feature type="region of interest" description="Disordered" evidence="1">
    <location>
        <begin position="70"/>
        <end position="112"/>
    </location>
</feature>
<dbReference type="EMBL" id="VSRR010002072">
    <property type="protein sequence ID" value="MPC29448.1"/>
    <property type="molecule type" value="Genomic_DNA"/>
</dbReference>
<feature type="compositionally biased region" description="Polar residues" evidence="1">
    <location>
        <begin position="75"/>
        <end position="88"/>
    </location>
</feature>
<name>A0A5B7E6N4_PORTR</name>
<evidence type="ECO:0000256" key="1">
    <source>
        <dbReference type="SAM" id="MobiDB-lite"/>
    </source>
</evidence>
<keyword evidence="3" id="KW-1185">Reference proteome</keyword>
<evidence type="ECO:0000313" key="2">
    <source>
        <dbReference type="EMBL" id="MPC29448.1"/>
    </source>
</evidence>
<reference evidence="2 3" key="1">
    <citation type="submission" date="2019-05" db="EMBL/GenBank/DDBJ databases">
        <title>Another draft genome of Portunus trituberculatus and its Hox gene families provides insights of decapod evolution.</title>
        <authorList>
            <person name="Jeong J.-H."/>
            <person name="Song I."/>
            <person name="Kim S."/>
            <person name="Choi T."/>
            <person name="Kim D."/>
            <person name="Ryu S."/>
            <person name="Kim W."/>
        </authorList>
    </citation>
    <scope>NUCLEOTIDE SEQUENCE [LARGE SCALE GENOMIC DNA]</scope>
    <source>
        <tissue evidence="2">Muscle</tissue>
    </source>
</reference>
<evidence type="ECO:0000313" key="3">
    <source>
        <dbReference type="Proteomes" id="UP000324222"/>
    </source>
</evidence>
<gene>
    <name evidence="2" type="ORF">E2C01_022679</name>
</gene>